<dbReference type="AlphaFoldDB" id="A0A0E3VUW0"/>
<dbReference type="NCBIfam" id="TIGR01727">
    <property type="entry name" value="oligo_HPY"/>
    <property type="match status" value="1"/>
</dbReference>
<keyword evidence="3" id="KW-0547">Nucleotide-binding</keyword>
<evidence type="ECO:0000256" key="3">
    <source>
        <dbReference type="ARBA" id="ARBA00022741"/>
    </source>
</evidence>
<evidence type="ECO:0000256" key="1">
    <source>
        <dbReference type="ARBA" id="ARBA00004417"/>
    </source>
</evidence>
<dbReference type="Gene3D" id="3.40.50.300">
    <property type="entry name" value="P-loop containing nucleotide triphosphate hydrolases"/>
    <property type="match status" value="1"/>
</dbReference>
<dbReference type="GO" id="GO:0005524">
    <property type="term" value="F:ATP binding"/>
    <property type="evidence" value="ECO:0007669"/>
    <property type="project" value="UniProtKB-KW"/>
</dbReference>
<keyword evidence="2" id="KW-0813">Transport</keyword>
<organism evidence="5 6">
    <name type="scientific">Bradyrhizobium diazoefficiens</name>
    <dbReference type="NCBI Taxonomy" id="1355477"/>
    <lineage>
        <taxon>Bacteria</taxon>
        <taxon>Pseudomonadati</taxon>
        <taxon>Pseudomonadota</taxon>
        <taxon>Alphaproteobacteria</taxon>
        <taxon>Hyphomicrobiales</taxon>
        <taxon>Nitrobacteraceae</taxon>
        <taxon>Bradyrhizobium</taxon>
    </lineage>
</organism>
<comment type="subcellular location">
    <subcellularLocation>
        <location evidence="1">Cell inner membrane</location>
        <topology evidence="1">Peripheral membrane protein</topology>
    </subcellularLocation>
</comment>
<keyword evidence="4 5" id="KW-0067">ATP-binding</keyword>
<evidence type="ECO:0000313" key="5">
    <source>
        <dbReference type="EMBL" id="BAR58095.1"/>
    </source>
</evidence>
<reference evidence="5 6" key="1">
    <citation type="submission" date="2014-11" db="EMBL/GenBank/DDBJ databases">
        <title>Symbiosis island explosion on the genome of extra-slow-growing strains of soybean bradyrhizobia with massive insertion sequences.</title>
        <authorList>
            <person name="Iida T."/>
            <person name="Minamisawa K."/>
        </authorList>
    </citation>
    <scope>NUCLEOTIDE SEQUENCE [LARGE SCALE GENOMIC DNA]</scope>
    <source>
        <strain evidence="5 6">NK6</strain>
    </source>
</reference>
<dbReference type="GO" id="GO:0015833">
    <property type="term" value="P:peptide transport"/>
    <property type="evidence" value="ECO:0007669"/>
    <property type="project" value="InterPro"/>
</dbReference>
<sequence length="53" mass="5765">MPILINPPVGCRFAPRCKFAMNVCTEKEPLLREVSPGHRMACHLGDTQLGAAS</sequence>
<accession>A0A0E3VUW0</accession>
<protein>
    <submittedName>
        <fullName evidence="5">Peptide ABC transporter ATP-binding protein</fullName>
    </submittedName>
</protein>
<dbReference type="InterPro" id="IPR027417">
    <property type="entry name" value="P-loop_NTPase"/>
</dbReference>
<dbReference type="Proteomes" id="UP000063308">
    <property type="component" value="Chromosome"/>
</dbReference>
<gene>
    <name evidence="5" type="ORF">NK6_4936</name>
</gene>
<proteinExistence type="predicted"/>
<evidence type="ECO:0000256" key="4">
    <source>
        <dbReference type="ARBA" id="ARBA00022840"/>
    </source>
</evidence>
<dbReference type="GO" id="GO:0005886">
    <property type="term" value="C:plasma membrane"/>
    <property type="evidence" value="ECO:0007669"/>
    <property type="project" value="UniProtKB-SubCell"/>
</dbReference>
<dbReference type="InterPro" id="IPR013563">
    <property type="entry name" value="Oligopep_ABC_C"/>
</dbReference>
<dbReference type="EMBL" id="AP014685">
    <property type="protein sequence ID" value="BAR58095.1"/>
    <property type="molecule type" value="Genomic_DNA"/>
</dbReference>
<evidence type="ECO:0000313" key="6">
    <source>
        <dbReference type="Proteomes" id="UP000063308"/>
    </source>
</evidence>
<name>A0A0E3VUW0_9BRAD</name>
<evidence type="ECO:0000256" key="2">
    <source>
        <dbReference type="ARBA" id="ARBA00022448"/>
    </source>
</evidence>